<proteinExistence type="predicted"/>
<evidence type="ECO:0000313" key="1">
    <source>
        <dbReference type="EMBL" id="CAG8952988.1"/>
    </source>
</evidence>
<reference evidence="1" key="1">
    <citation type="submission" date="2021-07" db="EMBL/GenBank/DDBJ databases">
        <authorList>
            <person name="Durling M."/>
        </authorList>
    </citation>
    <scope>NUCLEOTIDE SEQUENCE</scope>
</reference>
<evidence type="ECO:0000313" key="2">
    <source>
        <dbReference type="Proteomes" id="UP000696280"/>
    </source>
</evidence>
<gene>
    <name evidence="1" type="ORF">HYFRA_00003178</name>
</gene>
<dbReference type="EMBL" id="CAJVRL010000049">
    <property type="protein sequence ID" value="CAG8952988.1"/>
    <property type="molecule type" value="Genomic_DNA"/>
</dbReference>
<dbReference type="Proteomes" id="UP000696280">
    <property type="component" value="Unassembled WGS sequence"/>
</dbReference>
<organism evidence="1 2">
    <name type="scientific">Hymenoscyphus fraxineus</name>
    <dbReference type="NCBI Taxonomy" id="746836"/>
    <lineage>
        <taxon>Eukaryota</taxon>
        <taxon>Fungi</taxon>
        <taxon>Dikarya</taxon>
        <taxon>Ascomycota</taxon>
        <taxon>Pezizomycotina</taxon>
        <taxon>Leotiomycetes</taxon>
        <taxon>Helotiales</taxon>
        <taxon>Helotiaceae</taxon>
        <taxon>Hymenoscyphus</taxon>
    </lineage>
</organism>
<sequence length="429" mass="47684">MPSQNQRQIRRTCFNFIEVADKTHELQCFYINVSRIATSHLMIPFLSKMHFNDLATIFLALSPLALAGVIPDLEPRQEEVRADEAIFLVKCSKYVKNAKDASASGSSDKLFYYKDYNNAVLAKNQDDECFPSNPGPKEHSIDWTTGTYENPIKGQLDKKAVTIWGITDRGDKIANTTGHAMFGGARFRCYANADYDIKQDYGDKMYQKCYANYYCTREERQIRRTFFTVYENTEKIVLTGKEVHEPKRDGYIATIVDGAFGNLKTHMANNAADDTRYPLGNSGAYMTFTVRRSEKEGDLNFEEDRIDKVADLLKKQLNPKIYATDTLGECIKYPSGNKVLGTCKHTITFPKEILVQIQVADQQVLGWDDRDTVVIKVYSGKDCRKDSVGVKNILGAILSAGAAVSSGGFSAVAGGLGAIMGITAGGSNC</sequence>
<comment type="caution">
    <text evidence="1">The sequence shown here is derived from an EMBL/GenBank/DDBJ whole genome shotgun (WGS) entry which is preliminary data.</text>
</comment>
<name>A0A9N9PS31_9HELO</name>
<protein>
    <submittedName>
        <fullName evidence="1">Uncharacterized protein</fullName>
    </submittedName>
</protein>
<dbReference type="OrthoDB" id="3474728at2759"/>
<accession>A0A9N9PS31</accession>
<keyword evidence="2" id="KW-1185">Reference proteome</keyword>
<dbReference type="AlphaFoldDB" id="A0A9N9PS31"/>